<organism evidence="1 2">
    <name type="scientific">Octopus vulgaris</name>
    <name type="common">Common octopus</name>
    <dbReference type="NCBI Taxonomy" id="6645"/>
    <lineage>
        <taxon>Eukaryota</taxon>
        <taxon>Metazoa</taxon>
        <taxon>Spiralia</taxon>
        <taxon>Lophotrochozoa</taxon>
        <taxon>Mollusca</taxon>
        <taxon>Cephalopoda</taxon>
        <taxon>Coleoidea</taxon>
        <taxon>Octopodiformes</taxon>
        <taxon>Octopoda</taxon>
        <taxon>Incirrata</taxon>
        <taxon>Octopodidae</taxon>
        <taxon>Octopus</taxon>
    </lineage>
</organism>
<keyword evidence="2" id="KW-1185">Reference proteome</keyword>
<sequence>MFAQISGNVLCGKNGGTYRSAASTFCRARGETCENIACDNIEISHFKISHILLHNMDTSWLPSAKKLNFRSYLSSFITFSTIWKWDLAKTKLSSSS</sequence>
<gene>
    <name evidence="1" type="ORF">OCTVUL_1B006961</name>
</gene>
<name>A0AA36BEP1_OCTVU</name>
<protein>
    <submittedName>
        <fullName evidence="1">Uncharacterized protein</fullName>
    </submittedName>
</protein>
<dbReference type="EMBL" id="OX597827">
    <property type="protein sequence ID" value="CAI9733008.1"/>
    <property type="molecule type" value="Genomic_DNA"/>
</dbReference>
<proteinExistence type="predicted"/>
<accession>A0AA36BEP1</accession>
<reference evidence="1" key="1">
    <citation type="submission" date="2023-08" db="EMBL/GenBank/DDBJ databases">
        <authorList>
            <person name="Alioto T."/>
            <person name="Alioto T."/>
            <person name="Gomez Garrido J."/>
        </authorList>
    </citation>
    <scope>NUCLEOTIDE SEQUENCE</scope>
</reference>
<evidence type="ECO:0000313" key="1">
    <source>
        <dbReference type="EMBL" id="CAI9733008.1"/>
    </source>
</evidence>
<dbReference type="Proteomes" id="UP001162480">
    <property type="component" value="Chromosome 14"/>
</dbReference>
<evidence type="ECO:0000313" key="2">
    <source>
        <dbReference type="Proteomes" id="UP001162480"/>
    </source>
</evidence>
<dbReference type="AlphaFoldDB" id="A0AA36BEP1"/>